<evidence type="ECO:0000256" key="3">
    <source>
        <dbReference type="ARBA" id="ARBA00023125"/>
    </source>
</evidence>
<dbReference type="Pfam" id="PF04542">
    <property type="entry name" value="Sigma70_r2"/>
    <property type="match status" value="1"/>
</dbReference>
<feature type="compositionally biased region" description="Basic and acidic residues" evidence="6">
    <location>
        <begin position="110"/>
        <end position="121"/>
    </location>
</feature>
<keyword evidence="10" id="KW-1185">Reference proteome</keyword>
<dbReference type="InterPro" id="IPR007630">
    <property type="entry name" value="RNA_pol_sigma70_r4"/>
</dbReference>
<evidence type="ECO:0000256" key="2">
    <source>
        <dbReference type="ARBA" id="ARBA00023082"/>
    </source>
</evidence>
<evidence type="ECO:0000259" key="7">
    <source>
        <dbReference type="PROSITE" id="PS00715"/>
    </source>
</evidence>
<dbReference type="PANTHER" id="PTHR30385">
    <property type="entry name" value="SIGMA FACTOR F FLAGELLAR"/>
    <property type="match status" value="1"/>
</dbReference>
<dbReference type="AlphaFoldDB" id="F4D1G6"/>
<evidence type="ECO:0000313" key="9">
    <source>
        <dbReference type="EMBL" id="AEA26878.1"/>
    </source>
</evidence>
<dbReference type="Gene3D" id="1.20.140.160">
    <property type="match status" value="1"/>
</dbReference>
<dbReference type="Pfam" id="PF04545">
    <property type="entry name" value="Sigma70_r4"/>
    <property type="match status" value="1"/>
</dbReference>
<dbReference type="KEGG" id="pdx:Psed_4731"/>
<dbReference type="HOGENOM" id="CLU_639147_0_0_11"/>
<dbReference type="PANTHER" id="PTHR30385:SF7">
    <property type="entry name" value="RNA POLYMERASE SIGMA FACTOR FLIA"/>
    <property type="match status" value="1"/>
</dbReference>
<keyword evidence="2 5" id="KW-0731">Sigma factor</keyword>
<dbReference type="SUPFAM" id="SSF88659">
    <property type="entry name" value="Sigma3 and sigma4 domains of RNA polymerase sigma factors"/>
    <property type="match status" value="2"/>
</dbReference>
<keyword evidence="3 5" id="KW-0238">DNA-binding</keyword>
<dbReference type="NCBIfam" id="NF005413">
    <property type="entry name" value="PRK06986.1"/>
    <property type="match status" value="1"/>
</dbReference>
<dbReference type="OrthoDB" id="9799825at2"/>
<dbReference type="PROSITE" id="PS00715">
    <property type="entry name" value="SIGMA70_1"/>
    <property type="match status" value="1"/>
</dbReference>
<dbReference type="Gene3D" id="1.10.1740.10">
    <property type="match status" value="1"/>
</dbReference>
<evidence type="ECO:0000313" key="10">
    <source>
        <dbReference type="Proteomes" id="UP000007809"/>
    </source>
</evidence>
<evidence type="ECO:0000256" key="1">
    <source>
        <dbReference type="ARBA" id="ARBA00023015"/>
    </source>
</evidence>
<dbReference type="GO" id="GO:0006352">
    <property type="term" value="P:DNA-templated transcription initiation"/>
    <property type="evidence" value="ECO:0007669"/>
    <property type="project" value="InterPro"/>
</dbReference>
<proteinExistence type="inferred from homology"/>
<dbReference type="PROSITE" id="PS00716">
    <property type="entry name" value="SIGMA70_2"/>
    <property type="match status" value="1"/>
</dbReference>
<dbReference type="InterPro" id="IPR014284">
    <property type="entry name" value="RNA_pol_sigma-70_dom"/>
</dbReference>
<keyword evidence="1 5" id="KW-0805">Transcription regulation</keyword>
<dbReference type="InterPro" id="IPR013324">
    <property type="entry name" value="RNA_pol_sigma_r3/r4-like"/>
</dbReference>
<dbReference type="SUPFAM" id="SSF88946">
    <property type="entry name" value="Sigma2 domain of RNA polymerase sigma factors"/>
    <property type="match status" value="1"/>
</dbReference>
<accession>F4D1G6</accession>
<dbReference type="NCBIfam" id="TIGR02479">
    <property type="entry name" value="FliA_WhiG"/>
    <property type="match status" value="1"/>
</dbReference>
<dbReference type="PRINTS" id="PR00046">
    <property type="entry name" value="SIGMA70FCT"/>
</dbReference>
<gene>
    <name evidence="9" type="ordered locus">Psed_4731</name>
</gene>
<feature type="domain" description="RNA polymerase sigma-70" evidence="8">
    <location>
        <begin position="393"/>
        <end position="419"/>
    </location>
</feature>
<dbReference type="STRING" id="675635.Psed_4731"/>
<name>F4D1G6_PSEUX</name>
<dbReference type="GO" id="GO:0003899">
    <property type="term" value="F:DNA-directed RNA polymerase activity"/>
    <property type="evidence" value="ECO:0007669"/>
    <property type="project" value="InterPro"/>
</dbReference>
<dbReference type="EMBL" id="CP002593">
    <property type="protein sequence ID" value="AEA26878.1"/>
    <property type="molecule type" value="Genomic_DNA"/>
</dbReference>
<dbReference type="Pfam" id="PF04539">
    <property type="entry name" value="Sigma70_r3"/>
    <property type="match status" value="1"/>
</dbReference>
<feature type="domain" description="RNA polymerase sigma-70" evidence="7">
    <location>
        <begin position="234"/>
        <end position="247"/>
    </location>
</feature>
<dbReference type="InterPro" id="IPR013325">
    <property type="entry name" value="RNA_pol_sigma_r2"/>
</dbReference>
<protein>
    <recommendedName>
        <fullName evidence="5">RNA polymerase sigma factor</fullName>
    </recommendedName>
</protein>
<evidence type="ECO:0000256" key="6">
    <source>
        <dbReference type="SAM" id="MobiDB-lite"/>
    </source>
</evidence>
<dbReference type="NCBIfam" id="TIGR02937">
    <property type="entry name" value="sigma70-ECF"/>
    <property type="match status" value="1"/>
</dbReference>
<dbReference type="GO" id="GO:0016987">
    <property type="term" value="F:sigma factor activity"/>
    <property type="evidence" value="ECO:0007669"/>
    <property type="project" value="UniProtKB-KW"/>
</dbReference>
<dbReference type="InterPro" id="IPR007627">
    <property type="entry name" value="RNA_pol_sigma70_r2"/>
</dbReference>
<sequence>MTRRTPGHERPLTEDLQFTALSAAVVAALAGPPGDVFAPPVPTPPRRAALQSVTAQRDQPPVAISDTPGANDSVTNLSKPSETDTDPNLALAVAAPAEWPAELPAGAQPERSEGRPVERPPVRPAGSAAAPVVERPIASAVELPVGWAVEPHIEPPAQPHLDPSAELSAELFAARHAGPTVASAVDTLAALWLDRGGPRDRTVRDLLVAHYGPLVRAVAARMAVGLPASVEVSDLVQAGVFGLLDAIARFDPTRGIRFETYAAQRIRGAMLDELRAQDWVPRTVRSRIREIERTREQLERRLGRAPDRREIAAELGLPLRELVRAGQRRRLVSVEALAESASSVAESVVDESAPDPAEVFALQETHRELAAAVRLLDERDRLVVQLYYVENRTLAEIGRLLGVTESRVCQLHARMVVRLRGRLEDRAAG</sequence>
<evidence type="ECO:0000256" key="4">
    <source>
        <dbReference type="ARBA" id="ARBA00023163"/>
    </source>
</evidence>
<feature type="compositionally biased region" description="Polar residues" evidence="6">
    <location>
        <begin position="68"/>
        <end position="80"/>
    </location>
</feature>
<evidence type="ECO:0000256" key="5">
    <source>
        <dbReference type="RuleBase" id="RU362124"/>
    </source>
</evidence>
<keyword evidence="4 5" id="KW-0804">Transcription</keyword>
<dbReference type="InterPro" id="IPR007624">
    <property type="entry name" value="RNA_pol_sigma70_r3"/>
</dbReference>
<comment type="similarity">
    <text evidence="5">Belongs to the sigma-70 factor family.</text>
</comment>
<evidence type="ECO:0000259" key="8">
    <source>
        <dbReference type="PROSITE" id="PS00716"/>
    </source>
</evidence>
<dbReference type="GO" id="GO:0003677">
    <property type="term" value="F:DNA binding"/>
    <property type="evidence" value="ECO:0007669"/>
    <property type="project" value="UniProtKB-KW"/>
</dbReference>
<dbReference type="InterPro" id="IPR012845">
    <property type="entry name" value="RNA_pol_sigma_FliA_WhiG"/>
</dbReference>
<dbReference type="eggNOG" id="COG1191">
    <property type="taxonomic scope" value="Bacteria"/>
</dbReference>
<dbReference type="InterPro" id="IPR000943">
    <property type="entry name" value="RNA_pol_sigma70"/>
</dbReference>
<feature type="region of interest" description="Disordered" evidence="6">
    <location>
        <begin position="31"/>
        <end position="86"/>
    </location>
</feature>
<dbReference type="Proteomes" id="UP000007809">
    <property type="component" value="Chromosome"/>
</dbReference>
<comment type="function">
    <text evidence="5">Sigma factors are initiation factors that promote the attachment of RNA polymerase to specific initiation sites and are then released.</text>
</comment>
<feature type="region of interest" description="Disordered" evidence="6">
    <location>
        <begin position="104"/>
        <end position="129"/>
    </location>
</feature>
<organism evidence="9 10">
    <name type="scientific">Pseudonocardia dioxanivorans (strain ATCC 55486 / DSM 44775 / JCM 13855 / CB1190)</name>
    <dbReference type="NCBI Taxonomy" id="675635"/>
    <lineage>
        <taxon>Bacteria</taxon>
        <taxon>Bacillati</taxon>
        <taxon>Actinomycetota</taxon>
        <taxon>Actinomycetes</taxon>
        <taxon>Pseudonocardiales</taxon>
        <taxon>Pseudonocardiaceae</taxon>
        <taxon>Pseudonocardia</taxon>
    </lineage>
</organism>
<reference evidence="9 10" key="1">
    <citation type="journal article" date="2011" name="J. Bacteriol.">
        <title>Genome sequence of the 1,4-dioxane-degrading Pseudonocardia dioxanivorans strain CB1190.</title>
        <authorList>
            <person name="Sales C.M."/>
            <person name="Mahendra S."/>
            <person name="Grostern A."/>
            <person name="Parales R.E."/>
            <person name="Goodwin L.A."/>
            <person name="Woyke T."/>
            <person name="Nolan M."/>
            <person name="Lapidus A."/>
            <person name="Chertkov O."/>
            <person name="Ovchinnikova G."/>
            <person name="Sczyrba A."/>
            <person name="Alvarez-Cohen L."/>
        </authorList>
    </citation>
    <scope>NUCLEOTIDE SEQUENCE [LARGE SCALE GENOMIC DNA]</scope>
    <source>
        <strain evidence="10">ATCC 55486 / DSM 44775 / JCM 13855 / CB1190</strain>
    </source>
</reference>
<dbReference type="CDD" id="cd06171">
    <property type="entry name" value="Sigma70_r4"/>
    <property type="match status" value="1"/>
</dbReference>